<dbReference type="GO" id="GO:0003676">
    <property type="term" value="F:nucleic acid binding"/>
    <property type="evidence" value="ECO:0007669"/>
    <property type="project" value="InterPro"/>
</dbReference>
<accession>A0A6N2R9I8</accession>
<dbReference type="Gene3D" id="1.10.3210.30">
    <property type="match status" value="1"/>
</dbReference>
<dbReference type="InterPro" id="IPR006483">
    <property type="entry name" value="CRISPR-assoc_Cas3_HD"/>
</dbReference>
<dbReference type="Pfam" id="PF22590">
    <property type="entry name" value="Cas3-like_C_2"/>
    <property type="match status" value="1"/>
</dbReference>
<dbReference type="InterPro" id="IPR001650">
    <property type="entry name" value="Helicase_C-like"/>
</dbReference>
<keyword evidence="7 10" id="KW-0347">Helicase</keyword>
<keyword evidence="9" id="KW-0051">Antiviral defense</keyword>
<dbReference type="InterPro" id="IPR014001">
    <property type="entry name" value="Helicase_ATP-bd"/>
</dbReference>
<name>A0A6N2R9I8_9FIRM</name>
<reference evidence="10" key="1">
    <citation type="submission" date="2019-11" db="EMBL/GenBank/DDBJ databases">
        <authorList>
            <person name="Feng L."/>
        </authorList>
    </citation>
    <scope>NUCLEOTIDE SEQUENCE</scope>
    <source>
        <strain evidence="10">AcaccaeLFYP115</strain>
    </source>
</reference>
<sequence length="855" mass="101343">MYFDKDVVKIEDLIKQPERYFAHKPKKDDRKKETLKEHTNLAEAYFLKIFEEKNLGHCMEVFEEKYFDQLSWEAKNLFRSMMFGIVTFHDFGKVNPYFQKEKMGHEMPEAKKIFSNSHHSLISAALYFEYFMGKVWELDKNDKKQLKEFLFLNSYLIAKHHSDLDTFEKYLKSFEDEDIYHLIEMLEDQDHLNFYKKPFQCSLKRQRLGKAARNLKKAARDRKSRTRQILFYAYERLAYSLLVASDHYAASEYMSGVQIRHFGGMEHMDEFCRQYYGTELYHGIRKYEQEKYLKEKDLRKEENMNIMRTELFLDAEQELKKHMDQNVFFVEAPTGSGKSNLAVNLSFQLMKQNPGIGKIFYVYPFNTLIEQNLESMEKIFGGSKVMEDIAVVNSMKPIPMDRAKRKTDELQYYQEALLNRQFLNYPMILTTHVSLFDTMFGRRKESTFGFHQLANSVLVLDEIQSYRNSIWTEIILFLKEFASFLNMKIIIMSATLPNLDVLSPGLENAVPLIRNREKFYSHPVFKNRVHADYSLMKKEFTMEDLLDHVLKQQNLKKKILVEFIKKESAYTFFQMLQEDGRLELPTELLTGDQSILERKQVLKKIDTAGKQGMILVSTQVIEAGADIDMDIGYKNWSKLDSEEQFMGRINRSCKKKGAVVYFFEMDDPRHIYRDGDARIENLEYTLANEEMRTILSEKDFQKYYKSVLEVLKQTFMESTGDHGIEAFFATKLGLLDHPEIEKRMQLIQDDMWSMSVYLCRKVEEEDGTVVDGKEIWNKYKKLLMDQKMDYSEKKYKLSEVRSKMNYFTYTIQRTVLMYSDKIGELYMIEDGEKYFQNGRLNKILLEGKDGTPDFL</sequence>
<evidence type="ECO:0000256" key="4">
    <source>
        <dbReference type="ARBA" id="ARBA00022723"/>
    </source>
</evidence>
<evidence type="ECO:0000256" key="2">
    <source>
        <dbReference type="ARBA" id="ARBA00009046"/>
    </source>
</evidence>
<dbReference type="GO" id="GO:0004518">
    <property type="term" value="F:nuclease activity"/>
    <property type="evidence" value="ECO:0007669"/>
    <property type="project" value="UniProtKB-KW"/>
</dbReference>
<comment type="similarity">
    <text evidence="2">In the central section; belongs to the CRISPR-associated helicase Cas3 family.</text>
</comment>
<dbReference type="Gene3D" id="3.40.50.300">
    <property type="entry name" value="P-loop containing nucleotide triphosphate hydrolases"/>
    <property type="match status" value="2"/>
</dbReference>
<keyword evidence="5" id="KW-0547">Nucleotide-binding</keyword>
<evidence type="ECO:0000256" key="9">
    <source>
        <dbReference type="ARBA" id="ARBA00023118"/>
    </source>
</evidence>
<comment type="similarity">
    <text evidence="1">In the N-terminal section; belongs to the CRISPR-associated nuclease Cas3-HD family.</text>
</comment>
<keyword evidence="8" id="KW-0067">ATP-binding</keyword>
<dbReference type="AlphaFoldDB" id="A0A6N2R9I8"/>
<evidence type="ECO:0000256" key="6">
    <source>
        <dbReference type="ARBA" id="ARBA00022801"/>
    </source>
</evidence>
<evidence type="ECO:0000256" key="1">
    <source>
        <dbReference type="ARBA" id="ARBA00006847"/>
    </source>
</evidence>
<dbReference type="SMART" id="SM00487">
    <property type="entry name" value="DEXDc"/>
    <property type="match status" value="1"/>
</dbReference>
<dbReference type="NCBIfam" id="TIGR01587">
    <property type="entry name" value="cas3_core"/>
    <property type="match status" value="1"/>
</dbReference>
<dbReference type="Pfam" id="PF00270">
    <property type="entry name" value="DEAD"/>
    <property type="match status" value="1"/>
</dbReference>
<evidence type="ECO:0000256" key="3">
    <source>
        <dbReference type="ARBA" id="ARBA00022722"/>
    </source>
</evidence>
<evidence type="ECO:0000256" key="7">
    <source>
        <dbReference type="ARBA" id="ARBA00022806"/>
    </source>
</evidence>
<dbReference type="SUPFAM" id="SSF52540">
    <property type="entry name" value="P-loop containing nucleoside triphosphate hydrolases"/>
    <property type="match status" value="1"/>
</dbReference>
<dbReference type="PROSITE" id="PS51192">
    <property type="entry name" value="HELICASE_ATP_BIND_1"/>
    <property type="match status" value="1"/>
</dbReference>
<keyword evidence="6" id="KW-0378">Hydrolase</keyword>
<dbReference type="CDD" id="cd09641">
    <property type="entry name" value="Cas3''_I"/>
    <property type="match status" value="1"/>
</dbReference>
<dbReference type="EMBL" id="CACRSQ010000002">
    <property type="protein sequence ID" value="VYS77507.1"/>
    <property type="molecule type" value="Genomic_DNA"/>
</dbReference>
<dbReference type="GO" id="GO:0016787">
    <property type="term" value="F:hydrolase activity"/>
    <property type="evidence" value="ECO:0007669"/>
    <property type="project" value="UniProtKB-KW"/>
</dbReference>
<keyword evidence="3" id="KW-0540">Nuclease</keyword>
<dbReference type="InterPro" id="IPR011545">
    <property type="entry name" value="DEAD/DEAH_box_helicase_dom"/>
</dbReference>
<dbReference type="PROSITE" id="PS51194">
    <property type="entry name" value="HELICASE_CTER"/>
    <property type="match status" value="1"/>
</dbReference>
<dbReference type="NCBIfam" id="TIGR01596">
    <property type="entry name" value="cas3_HD"/>
    <property type="match status" value="1"/>
</dbReference>
<proteinExistence type="inferred from homology"/>
<dbReference type="RefSeq" id="WP_006565553.1">
    <property type="nucleotide sequence ID" value="NZ_BAABZP010000001.1"/>
</dbReference>
<dbReference type="InterPro" id="IPR027417">
    <property type="entry name" value="P-loop_NTPase"/>
</dbReference>
<dbReference type="GO" id="GO:0005524">
    <property type="term" value="F:ATP binding"/>
    <property type="evidence" value="ECO:0007669"/>
    <property type="project" value="UniProtKB-KW"/>
</dbReference>
<gene>
    <name evidence="10" type="ORF">ACLFYP115_00351</name>
</gene>
<organism evidence="10">
    <name type="scientific">Anaerostipes caccae</name>
    <dbReference type="NCBI Taxonomy" id="105841"/>
    <lineage>
        <taxon>Bacteria</taxon>
        <taxon>Bacillati</taxon>
        <taxon>Bacillota</taxon>
        <taxon>Clostridia</taxon>
        <taxon>Lachnospirales</taxon>
        <taxon>Lachnospiraceae</taxon>
        <taxon>Anaerostipes</taxon>
    </lineage>
</organism>
<protein>
    <submittedName>
        <fullName evidence="10">Helicase Cas3</fullName>
    </submittedName>
</protein>
<evidence type="ECO:0000256" key="5">
    <source>
        <dbReference type="ARBA" id="ARBA00022741"/>
    </source>
</evidence>
<evidence type="ECO:0000313" key="10">
    <source>
        <dbReference type="EMBL" id="VYS77507.1"/>
    </source>
</evidence>
<dbReference type="InterPro" id="IPR054712">
    <property type="entry name" value="Cas3-like_dom"/>
</dbReference>
<keyword evidence="4" id="KW-0479">Metal-binding</keyword>
<dbReference type="PROSITE" id="PS51643">
    <property type="entry name" value="HD_CAS3"/>
    <property type="match status" value="1"/>
</dbReference>
<dbReference type="GO" id="GO:0046872">
    <property type="term" value="F:metal ion binding"/>
    <property type="evidence" value="ECO:0007669"/>
    <property type="project" value="UniProtKB-KW"/>
</dbReference>
<dbReference type="InterPro" id="IPR006474">
    <property type="entry name" value="Helicase_Cas3_CRISPR-ass_core"/>
</dbReference>
<evidence type="ECO:0000256" key="8">
    <source>
        <dbReference type="ARBA" id="ARBA00022840"/>
    </source>
</evidence>
<dbReference type="GO" id="GO:0004386">
    <property type="term" value="F:helicase activity"/>
    <property type="evidence" value="ECO:0007669"/>
    <property type="project" value="UniProtKB-KW"/>
</dbReference>
<dbReference type="GO" id="GO:0051607">
    <property type="term" value="P:defense response to virus"/>
    <property type="evidence" value="ECO:0007669"/>
    <property type="project" value="UniProtKB-KW"/>
</dbReference>
<dbReference type="InterPro" id="IPR038257">
    <property type="entry name" value="CRISPR-assoc_Cas3_HD_sf"/>
</dbReference>